<dbReference type="EMBL" id="CACVAW010000017">
    <property type="protein sequence ID" value="CAA6804929.1"/>
    <property type="molecule type" value="Genomic_DNA"/>
</dbReference>
<accession>A0A6S6SHV9</accession>
<dbReference type="Pfam" id="PF00533">
    <property type="entry name" value="BRCT"/>
    <property type="match status" value="1"/>
</dbReference>
<dbReference type="Pfam" id="PF03120">
    <property type="entry name" value="OB_DNA_ligase"/>
    <property type="match status" value="1"/>
</dbReference>
<keyword evidence="2" id="KW-0227">DNA damage</keyword>
<dbReference type="InterPro" id="IPR010994">
    <property type="entry name" value="RuvA_2-like"/>
</dbReference>
<dbReference type="GO" id="GO:0006281">
    <property type="term" value="P:DNA repair"/>
    <property type="evidence" value="ECO:0007669"/>
    <property type="project" value="UniProtKB-KW"/>
</dbReference>
<dbReference type="SUPFAM" id="SSF52113">
    <property type="entry name" value="BRCT domain"/>
    <property type="match status" value="1"/>
</dbReference>
<dbReference type="GO" id="GO:0003911">
    <property type="term" value="F:DNA ligase (NAD+) activity"/>
    <property type="evidence" value="ECO:0007669"/>
    <property type="project" value="UniProtKB-EC"/>
</dbReference>
<dbReference type="SUPFAM" id="SSF50249">
    <property type="entry name" value="Nucleic acid-binding proteins"/>
    <property type="match status" value="1"/>
</dbReference>
<dbReference type="InterPro" id="IPR036420">
    <property type="entry name" value="BRCT_dom_sf"/>
</dbReference>
<dbReference type="Gene3D" id="2.40.50.140">
    <property type="entry name" value="Nucleic acid-binding proteins"/>
    <property type="match status" value="1"/>
</dbReference>
<feature type="non-terminal residue" evidence="5">
    <location>
        <position position="1"/>
    </location>
</feature>
<keyword evidence="3" id="KW-0234">DNA repair</keyword>
<dbReference type="InterPro" id="IPR001357">
    <property type="entry name" value="BRCT_dom"/>
</dbReference>
<evidence type="ECO:0000256" key="1">
    <source>
        <dbReference type="ARBA" id="ARBA00004067"/>
    </source>
</evidence>
<evidence type="ECO:0000256" key="2">
    <source>
        <dbReference type="ARBA" id="ARBA00022763"/>
    </source>
</evidence>
<organism evidence="5">
    <name type="scientific">uncultured Campylobacterales bacterium</name>
    <dbReference type="NCBI Taxonomy" id="352960"/>
    <lineage>
        <taxon>Bacteria</taxon>
        <taxon>Pseudomonadati</taxon>
        <taxon>Campylobacterota</taxon>
        <taxon>Epsilonproteobacteria</taxon>
        <taxon>Campylobacterales</taxon>
        <taxon>environmental samples</taxon>
    </lineage>
</organism>
<dbReference type="GO" id="GO:0046872">
    <property type="term" value="F:metal ion binding"/>
    <property type="evidence" value="ECO:0007669"/>
    <property type="project" value="UniProtKB-KW"/>
</dbReference>
<dbReference type="InterPro" id="IPR012340">
    <property type="entry name" value="NA-bd_OB-fold"/>
</dbReference>
<feature type="domain" description="BRCT" evidence="4">
    <location>
        <begin position="232"/>
        <end position="301"/>
    </location>
</feature>
<dbReference type="SUPFAM" id="SSF47781">
    <property type="entry name" value="RuvA domain 2-like"/>
    <property type="match status" value="1"/>
</dbReference>
<sequence length="310" mass="35102">NISRVTLHNFDEILKKDLRIHDKVIIIRSGDVIPKIIKPIKEYRSGLEVIITPPTKCPDCNTKLYYEDVLIKCHNLECPSVVINSIIHFVSKKGINCDGFGKKIVALLYNEGLIKNILDIFHLKYEDLMALESFKEKKSINLIDSINNTKNKTTLKSFINSLSINNIGEVASEKIADKFGLDFINASEEELIQIDGFADILAKSFVQFISINKDLIQKLLQIINPIIPEIKNINNIFTGKTIVLTGSMKRPRDEIKQELLSFKAKVTSSISKKTDFLIYGEKAGSKLEKANSLGVTTINEEEYQRLTYHS</sequence>
<dbReference type="InterPro" id="IPR004150">
    <property type="entry name" value="NAD_DNA_ligase_OB"/>
</dbReference>
<evidence type="ECO:0000313" key="5">
    <source>
        <dbReference type="EMBL" id="CAA6804929.1"/>
    </source>
</evidence>
<proteinExistence type="predicted"/>
<name>A0A6S6SHV9_9BACT</name>
<evidence type="ECO:0000259" key="4">
    <source>
        <dbReference type="PROSITE" id="PS50172"/>
    </source>
</evidence>
<keyword evidence="5" id="KW-0436">Ligase</keyword>
<evidence type="ECO:0000256" key="3">
    <source>
        <dbReference type="ARBA" id="ARBA00023204"/>
    </source>
</evidence>
<reference evidence="5" key="1">
    <citation type="submission" date="2020-01" db="EMBL/GenBank/DDBJ databases">
        <authorList>
            <person name="Meier V. D."/>
            <person name="Meier V D."/>
        </authorList>
    </citation>
    <scope>NUCLEOTIDE SEQUENCE</scope>
    <source>
        <strain evidence="5">HLG_WM_MAG_12</strain>
    </source>
</reference>
<dbReference type="SMART" id="SM00292">
    <property type="entry name" value="BRCT"/>
    <property type="match status" value="1"/>
</dbReference>
<dbReference type="EC" id="6.5.1.2" evidence="5"/>
<comment type="function">
    <text evidence="1">DNA ligase that catalyzes the formation of phosphodiester linkages between 5'-phosphoryl and 3'-hydroxyl groups in double-stranded DNA using NAD as a coenzyme and as the energy source for the reaction. It is essential for DNA replication and repair of damaged DNA.</text>
</comment>
<dbReference type="PROSITE" id="PS50172">
    <property type="entry name" value="BRCT"/>
    <property type="match status" value="1"/>
</dbReference>
<dbReference type="InterPro" id="IPR041663">
    <property type="entry name" value="DisA/LigA_HHH"/>
</dbReference>
<dbReference type="CDD" id="cd17748">
    <property type="entry name" value="BRCT_DNA_ligase_like"/>
    <property type="match status" value="1"/>
</dbReference>
<protein>
    <submittedName>
        <fullName evidence="5">DNA ligase (EC)</fullName>
        <ecNumber evidence="5">6.5.1.2</ecNumber>
    </submittedName>
</protein>
<dbReference type="GO" id="GO:0006260">
    <property type="term" value="P:DNA replication"/>
    <property type="evidence" value="ECO:0007669"/>
    <property type="project" value="InterPro"/>
</dbReference>
<dbReference type="Gene3D" id="1.10.150.20">
    <property type="entry name" value="5' to 3' exonuclease, C-terminal subdomain"/>
    <property type="match status" value="2"/>
</dbReference>
<dbReference type="Pfam" id="PF12826">
    <property type="entry name" value="HHH_2"/>
    <property type="match status" value="1"/>
</dbReference>
<dbReference type="AlphaFoldDB" id="A0A6S6SHV9"/>
<dbReference type="Gene3D" id="3.40.50.10190">
    <property type="entry name" value="BRCT domain"/>
    <property type="match status" value="1"/>
</dbReference>
<gene>
    <name evidence="5" type="ORF">HELGO_WM34584</name>
</gene>